<comment type="caution">
    <text evidence="2">The sequence shown here is derived from an EMBL/GenBank/DDBJ whole genome shotgun (WGS) entry which is preliminary data.</text>
</comment>
<gene>
    <name evidence="2" type="primary">cas7u</name>
    <name evidence="2" type="ORF">FJZ47_25620</name>
</gene>
<reference evidence="2" key="1">
    <citation type="submission" date="2019-03" db="EMBL/GenBank/DDBJ databases">
        <title>Lake Tanganyika Metagenome-Assembled Genomes (MAGs).</title>
        <authorList>
            <person name="Tran P."/>
        </authorList>
    </citation>
    <scope>NUCLEOTIDE SEQUENCE</scope>
    <source>
        <strain evidence="2">K_DeepCast_65m_m2_066</strain>
    </source>
</reference>
<evidence type="ECO:0000313" key="2">
    <source>
        <dbReference type="EMBL" id="MBM3227160.1"/>
    </source>
</evidence>
<name>A0A938B787_UNCTE</name>
<dbReference type="InterPro" id="IPR013403">
    <property type="entry name" value="CRISPR-assoc_prot_Csb1/Cas7u"/>
</dbReference>
<organism evidence="2 3">
    <name type="scientific">Tectimicrobiota bacterium</name>
    <dbReference type="NCBI Taxonomy" id="2528274"/>
    <lineage>
        <taxon>Bacteria</taxon>
        <taxon>Pseudomonadati</taxon>
        <taxon>Nitrospinota/Tectimicrobiota group</taxon>
        <taxon>Candidatus Tectimicrobiota</taxon>
    </lineage>
</organism>
<dbReference type="NCBIfam" id="TIGR02570">
    <property type="entry name" value="cas7_GSU0053"/>
    <property type="match status" value="1"/>
</dbReference>
<protein>
    <submittedName>
        <fullName evidence="2">Type I-U CRISPR-associated protein Cas7</fullName>
    </submittedName>
</protein>
<dbReference type="EMBL" id="VGLS01001226">
    <property type="protein sequence ID" value="MBM3227160.1"/>
    <property type="molecule type" value="Genomic_DNA"/>
</dbReference>
<accession>A0A938B787</accession>
<evidence type="ECO:0000313" key="3">
    <source>
        <dbReference type="Proteomes" id="UP000712673"/>
    </source>
</evidence>
<dbReference type="AlphaFoldDB" id="A0A938B787"/>
<evidence type="ECO:0000256" key="1">
    <source>
        <dbReference type="SAM" id="MobiDB-lite"/>
    </source>
</evidence>
<dbReference type="Pfam" id="PF09617">
    <property type="entry name" value="Cas_GSU0053"/>
    <property type="match status" value="1"/>
</dbReference>
<sequence>RLEAVCWNEADDCIVTPLAGLPHIVVELAHGHTTSSIQEAHRLNSPYIINDPTLHQAIIDAVGNPESGPLDIRTLARAVFQRDVGAVLHGVFLEKVAGRLRLQRLLSSFIEAEDITPVTSGGVKLDRVDPSGDAAAGYGNILFSRTEFVARRIRAYFNLDCATMRGYGLGEAAQRLLTALSLYKVLKVLDSGLHLRTACDLDAQTLTVTRPAGLTLDVALLADIEQTLPTLITACGFGAHAVMRLKAASAPRKRARTSRNSPPEDATPEEGDAE</sequence>
<feature type="region of interest" description="Disordered" evidence="1">
    <location>
        <begin position="249"/>
        <end position="274"/>
    </location>
</feature>
<proteinExistence type="predicted"/>
<feature type="non-terminal residue" evidence="2">
    <location>
        <position position="1"/>
    </location>
</feature>
<dbReference type="Proteomes" id="UP000712673">
    <property type="component" value="Unassembled WGS sequence"/>
</dbReference>